<evidence type="ECO:0000313" key="7">
    <source>
        <dbReference type="EMBL" id="MFD2663189.1"/>
    </source>
</evidence>
<dbReference type="Pfam" id="PF05154">
    <property type="entry name" value="TM2"/>
    <property type="match status" value="1"/>
</dbReference>
<feature type="domain" description="TM2" evidence="6">
    <location>
        <begin position="21"/>
        <end position="65"/>
    </location>
</feature>
<keyword evidence="2 5" id="KW-0812">Transmembrane</keyword>
<keyword evidence="3 5" id="KW-1133">Transmembrane helix</keyword>
<feature type="transmembrane region" description="Helical" evidence="5">
    <location>
        <begin position="76"/>
        <end position="103"/>
    </location>
</feature>
<protein>
    <submittedName>
        <fullName evidence="7">TM2 domain-containing protein</fullName>
    </submittedName>
</protein>
<dbReference type="InterPro" id="IPR050932">
    <property type="entry name" value="TM2D1-3-like"/>
</dbReference>
<name>A0ABW5R369_9BACL</name>
<evidence type="ECO:0000256" key="3">
    <source>
        <dbReference type="ARBA" id="ARBA00022989"/>
    </source>
</evidence>
<keyword evidence="8" id="KW-1185">Reference proteome</keyword>
<proteinExistence type="predicted"/>
<dbReference type="PANTHER" id="PTHR21016:SF25">
    <property type="entry name" value="TM2 DOMAIN-CONTAINING PROTEIN DDB_G0277895-RELATED"/>
    <property type="match status" value="1"/>
</dbReference>
<gene>
    <name evidence="7" type="ORF">ACFSW5_23290</name>
</gene>
<dbReference type="InterPro" id="IPR007829">
    <property type="entry name" value="TM2"/>
</dbReference>
<dbReference type="RefSeq" id="WP_379278704.1">
    <property type="nucleotide sequence ID" value="NZ_JBHUGT010000020.1"/>
</dbReference>
<dbReference type="PANTHER" id="PTHR21016">
    <property type="entry name" value="BETA-AMYLOID BINDING PROTEIN-RELATED"/>
    <property type="match status" value="1"/>
</dbReference>
<reference evidence="8" key="1">
    <citation type="journal article" date="2019" name="Int. J. Syst. Evol. Microbiol.">
        <title>The Global Catalogue of Microorganisms (GCM) 10K type strain sequencing project: providing services to taxonomists for standard genome sequencing and annotation.</title>
        <authorList>
            <consortium name="The Broad Institute Genomics Platform"/>
            <consortium name="The Broad Institute Genome Sequencing Center for Infectious Disease"/>
            <person name="Wu L."/>
            <person name="Ma J."/>
        </authorList>
    </citation>
    <scope>NUCLEOTIDE SEQUENCE [LARGE SCALE GENOMIC DNA]</scope>
    <source>
        <strain evidence="8">TISTR 1827</strain>
    </source>
</reference>
<dbReference type="EMBL" id="JBHUMY010000038">
    <property type="protein sequence ID" value="MFD2663189.1"/>
    <property type="molecule type" value="Genomic_DNA"/>
</dbReference>
<organism evidence="7 8">
    <name type="scientific">Paenibacillus thailandensis</name>
    <dbReference type="NCBI Taxonomy" id="393250"/>
    <lineage>
        <taxon>Bacteria</taxon>
        <taxon>Bacillati</taxon>
        <taxon>Bacillota</taxon>
        <taxon>Bacilli</taxon>
        <taxon>Bacillales</taxon>
        <taxon>Paenibacillaceae</taxon>
        <taxon>Paenibacillus</taxon>
    </lineage>
</organism>
<evidence type="ECO:0000259" key="6">
    <source>
        <dbReference type="Pfam" id="PF05154"/>
    </source>
</evidence>
<comment type="caution">
    <text evidence="7">The sequence shown here is derived from an EMBL/GenBank/DDBJ whole genome shotgun (WGS) entry which is preliminary data.</text>
</comment>
<accession>A0ABW5R369</accession>
<evidence type="ECO:0000313" key="8">
    <source>
        <dbReference type="Proteomes" id="UP001597493"/>
    </source>
</evidence>
<sequence length="129" mass="14586">MNKSDLTLNELMVFNSELRNNEKSAAVAYLLLIGGHLGAHRFYLKRTGTAIVQLILFVVATLGYFCMAIASEFDNIAAIAASVILFAVPALILFVWVIVDLFLMSRMVREYNQKIEDDLLKQIIAYRRN</sequence>
<evidence type="ECO:0000256" key="4">
    <source>
        <dbReference type="ARBA" id="ARBA00023136"/>
    </source>
</evidence>
<dbReference type="Proteomes" id="UP001597493">
    <property type="component" value="Unassembled WGS sequence"/>
</dbReference>
<evidence type="ECO:0000256" key="1">
    <source>
        <dbReference type="ARBA" id="ARBA00004141"/>
    </source>
</evidence>
<keyword evidence="4 5" id="KW-0472">Membrane</keyword>
<comment type="subcellular location">
    <subcellularLocation>
        <location evidence="1">Membrane</location>
        <topology evidence="1">Multi-pass membrane protein</topology>
    </subcellularLocation>
</comment>
<evidence type="ECO:0000256" key="5">
    <source>
        <dbReference type="SAM" id="Phobius"/>
    </source>
</evidence>
<evidence type="ECO:0000256" key="2">
    <source>
        <dbReference type="ARBA" id="ARBA00022692"/>
    </source>
</evidence>
<feature type="transmembrane region" description="Helical" evidence="5">
    <location>
        <begin position="51"/>
        <end position="70"/>
    </location>
</feature>
<feature type="transmembrane region" description="Helical" evidence="5">
    <location>
        <begin position="26"/>
        <end position="44"/>
    </location>
</feature>